<dbReference type="AlphaFoldDB" id="A0A810KZF1"/>
<keyword evidence="2" id="KW-0812">Transmembrane</keyword>
<feature type="region of interest" description="Disordered" evidence="1">
    <location>
        <begin position="1"/>
        <end position="24"/>
    </location>
</feature>
<feature type="transmembrane region" description="Helical" evidence="2">
    <location>
        <begin position="106"/>
        <end position="126"/>
    </location>
</feature>
<dbReference type="KEGG" id="aser:Asera_27280"/>
<evidence type="ECO:0000256" key="2">
    <source>
        <dbReference type="SAM" id="Phobius"/>
    </source>
</evidence>
<dbReference type="EMBL" id="AP023354">
    <property type="protein sequence ID" value="BCJ28620.1"/>
    <property type="molecule type" value="Genomic_DNA"/>
</dbReference>
<reference evidence="3" key="1">
    <citation type="submission" date="2020-08" db="EMBL/GenBank/DDBJ databases">
        <title>Whole genome shotgun sequence of Actinocatenispora sera NBRC 101916.</title>
        <authorList>
            <person name="Komaki H."/>
            <person name="Tamura T."/>
        </authorList>
    </citation>
    <scope>NUCLEOTIDE SEQUENCE</scope>
    <source>
        <strain evidence="3">NBRC 101916</strain>
    </source>
</reference>
<accession>A0A810KZF1</accession>
<keyword evidence="2" id="KW-0472">Membrane</keyword>
<feature type="transmembrane region" description="Helical" evidence="2">
    <location>
        <begin position="65"/>
        <end position="86"/>
    </location>
</feature>
<sequence>MVTEPLDIPDPPADPDELAPTAPWPSWTSRDRYHAALAHALRAGVTEDDLDDLWVDIRTPYTRSLLAILANQTLVMALMLGLGTLIGQLIQHPQARTPSALDPGAARLIVGAVLAAVVAALVRWINSIVENRLRARRGYPPRVRGSRPPWKVLRLAVWFSLVHAAQIAAAARDGVRLTEPTLRAVRRLRNAADAVDADLARSLRLPSPRRQEEHTAAALARHLRDLADRMLGSDLERAAGVADGLAALLPLVGSEVAWLGFAHDGSAEPGLPGWRRHRRAIELGAAGVLLTATVVLSLTHLPAASIVCAVLSAAVAGGRPAVESIAQTWARPPETPSDGAAT</sequence>
<gene>
    <name evidence="3" type="ORF">Asera_27280</name>
</gene>
<organism evidence="3 4">
    <name type="scientific">Actinocatenispora sera</name>
    <dbReference type="NCBI Taxonomy" id="390989"/>
    <lineage>
        <taxon>Bacteria</taxon>
        <taxon>Bacillati</taxon>
        <taxon>Actinomycetota</taxon>
        <taxon>Actinomycetes</taxon>
        <taxon>Micromonosporales</taxon>
        <taxon>Micromonosporaceae</taxon>
        <taxon>Actinocatenispora</taxon>
    </lineage>
</organism>
<evidence type="ECO:0000256" key="1">
    <source>
        <dbReference type="SAM" id="MobiDB-lite"/>
    </source>
</evidence>
<keyword evidence="4" id="KW-1185">Reference proteome</keyword>
<protein>
    <submittedName>
        <fullName evidence="3">Uncharacterized protein</fullName>
    </submittedName>
</protein>
<feature type="transmembrane region" description="Helical" evidence="2">
    <location>
        <begin position="280"/>
        <end position="298"/>
    </location>
</feature>
<evidence type="ECO:0000313" key="3">
    <source>
        <dbReference type="EMBL" id="BCJ28620.1"/>
    </source>
</evidence>
<name>A0A810KZF1_9ACTN</name>
<evidence type="ECO:0000313" key="4">
    <source>
        <dbReference type="Proteomes" id="UP000680750"/>
    </source>
</evidence>
<dbReference type="Proteomes" id="UP000680750">
    <property type="component" value="Chromosome"/>
</dbReference>
<proteinExistence type="predicted"/>
<keyword evidence="2" id="KW-1133">Transmembrane helix</keyword>